<organism evidence="4">
    <name type="scientific">Candidatus Kentrum eta</name>
    <dbReference type="NCBI Taxonomy" id="2126337"/>
    <lineage>
        <taxon>Bacteria</taxon>
        <taxon>Pseudomonadati</taxon>
        <taxon>Pseudomonadota</taxon>
        <taxon>Gammaproteobacteria</taxon>
        <taxon>Candidatus Kentrum</taxon>
    </lineage>
</organism>
<dbReference type="PANTHER" id="PTHR43855:SF1">
    <property type="entry name" value="THIOSULFATE SULFURTRANSFERASE"/>
    <property type="match status" value="1"/>
</dbReference>
<proteinExistence type="predicted"/>
<evidence type="ECO:0000256" key="1">
    <source>
        <dbReference type="ARBA" id="ARBA00022737"/>
    </source>
</evidence>
<sequence length="328" mass="36992">MDHGTLARFHGVMAKWETVPKKRVPKDWQAKITRITGEKPMSEKILYTADEVEKLISRDSVMLIDIRDKEAYEKGHIRGAVNVPDVFYSLSKSTPEGLTQLHRDFTDLFSNAGVSNDKTAIVYEDSLNTRYGGSCRGYWLLEYFGHPDAGILDGGLTGWLKAGLELEYGEASPRPTDFSVRPRSGLMATKEDVLDALSDTSVVLLDVRDEVEWIGRSSSPYGVDFAPRKGRLPGARWIEWYEFMDSSLAVPAFKSREQIRALCAEQDIHPDSNIIIYCFKGARASNTYVALKEAGFENSRNYFASWDEWSGIPELPIDESPLEWSDND</sequence>
<feature type="domain" description="Rhodanese" evidence="2">
    <location>
        <begin position="198"/>
        <end position="318"/>
    </location>
</feature>
<protein>
    <submittedName>
        <fullName evidence="4">Thiosulfate/3-mercaptopyruvate sulfurtransferase</fullName>
    </submittedName>
</protein>
<dbReference type="SMART" id="SM00450">
    <property type="entry name" value="RHOD"/>
    <property type="match status" value="2"/>
</dbReference>
<dbReference type="PROSITE" id="PS50206">
    <property type="entry name" value="RHODANESE_3"/>
    <property type="match status" value="2"/>
</dbReference>
<dbReference type="Gene3D" id="3.40.250.10">
    <property type="entry name" value="Rhodanese-like domain"/>
    <property type="match status" value="2"/>
</dbReference>
<reference evidence="4" key="1">
    <citation type="submission" date="2019-02" db="EMBL/GenBank/DDBJ databases">
        <authorList>
            <person name="Gruber-Vodicka R. H."/>
            <person name="Seah K. B. B."/>
        </authorList>
    </citation>
    <scope>NUCLEOTIDE SEQUENCE</scope>
    <source>
        <strain evidence="4">BECK_SA2B12</strain>
        <strain evidence="3">BECK_SA2B15</strain>
    </source>
</reference>
<dbReference type="Pfam" id="PF00581">
    <property type="entry name" value="Rhodanese"/>
    <property type="match status" value="2"/>
</dbReference>
<evidence type="ECO:0000313" key="4">
    <source>
        <dbReference type="EMBL" id="VFJ95360.1"/>
    </source>
</evidence>
<dbReference type="InterPro" id="IPR051126">
    <property type="entry name" value="Thiosulfate_sulfurtransferase"/>
</dbReference>
<dbReference type="EMBL" id="CAADFG010000001">
    <property type="protein sequence ID" value="VFJ86349.1"/>
    <property type="molecule type" value="Genomic_DNA"/>
</dbReference>
<name>A0A450USB8_9GAMM</name>
<evidence type="ECO:0000259" key="2">
    <source>
        <dbReference type="PROSITE" id="PS50206"/>
    </source>
</evidence>
<feature type="domain" description="Rhodanese" evidence="2">
    <location>
        <begin position="57"/>
        <end position="168"/>
    </location>
</feature>
<keyword evidence="4" id="KW-0808">Transferase</keyword>
<dbReference type="InterPro" id="IPR001763">
    <property type="entry name" value="Rhodanese-like_dom"/>
</dbReference>
<accession>A0A450USB8</accession>
<evidence type="ECO:0000313" key="3">
    <source>
        <dbReference type="EMBL" id="VFJ86349.1"/>
    </source>
</evidence>
<dbReference type="SUPFAM" id="SSF52821">
    <property type="entry name" value="Rhodanese/Cell cycle control phosphatase"/>
    <property type="match status" value="2"/>
</dbReference>
<dbReference type="PANTHER" id="PTHR43855">
    <property type="entry name" value="THIOSULFATE SULFURTRANSFERASE"/>
    <property type="match status" value="1"/>
</dbReference>
<gene>
    <name evidence="3" type="ORF">BECKH772A_GA0070896_100017</name>
    <name evidence="4" type="ORF">BECKH772C_GA0070978_100027</name>
</gene>
<dbReference type="AlphaFoldDB" id="A0A450USB8"/>
<keyword evidence="1" id="KW-0677">Repeat</keyword>
<dbReference type="CDD" id="cd01449">
    <property type="entry name" value="TST_Repeat_2"/>
    <property type="match status" value="1"/>
</dbReference>
<dbReference type="InterPro" id="IPR036873">
    <property type="entry name" value="Rhodanese-like_dom_sf"/>
</dbReference>
<dbReference type="GO" id="GO:0016740">
    <property type="term" value="F:transferase activity"/>
    <property type="evidence" value="ECO:0007669"/>
    <property type="project" value="UniProtKB-KW"/>
</dbReference>
<dbReference type="EMBL" id="CAADFJ010000002">
    <property type="protein sequence ID" value="VFJ95360.1"/>
    <property type="molecule type" value="Genomic_DNA"/>
</dbReference>
<dbReference type="CDD" id="cd01448">
    <property type="entry name" value="TST_Repeat_1"/>
    <property type="match status" value="1"/>
</dbReference>
<keyword evidence="4" id="KW-0670">Pyruvate</keyword>